<comment type="caution">
    <text evidence="1">The sequence shown here is derived from an EMBL/GenBank/DDBJ whole genome shotgun (WGS) entry which is preliminary data.</text>
</comment>
<proteinExistence type="predicted"/>
<gene>
    <name evidence="1" type="ORF">LCGC14_2917750</name>
</gene>
<dbReference type="AlphaFoldDB" id="A0A0F8ZX92"/>
<organism evidence="1">
    <name type="scientific">marine sediment metagenome</name>
    <dbReference type="NCBI Taxonomy" id="412755"/>
    <lineage>
        <taxon>unclassified sequences</taxon>
        <taxon>metagenomes</taxon>
        <taxon>ecological metagenomes</taxon>
    </lineage>
</organism>
<accession>A0A0F8ZX92</accession>
<protein>
    <submittedName>
        <fullName evidence="1">Uncharacterized protein</fullName>
    </submittedName>
</protein>
<sequence>MRLTKAQLLDLALEALDYVAKANYNHREQTARLWLKRVWEGKTDKSLDEISDELEEVYERARIPRVAN</sequence>
<name>A0A0F8ZX92_9ZZZZ</name>
<dbReference type="EMBL" id="LAZR01057907">
    <property type="protein sequence ID" value="KKK71059.1"/>
    <property type="molecule type" value="Genomic_DNA"/>
</dbReference>
<evidence type="ECO:0000313" key="1">
    <source>
        <dbReference type="EMBL" id="KKK71059.1"/>
    </source>
</evidence>
<reference evidence="1" key="1">
    <citation type="journal article" date="2015" name="Nature">
        <title>Complex archaea that bridge the gap between prokaryotes and eukaryotes.</title>
        <authorList>
            <person name="Spang A."/>
            <person name="Saw J.H."/>
            <person name="Jorgensen S.L."/>
            <person name="Zaremba-Niedzwiedzka K."/>
            <person name="Martijn J."/>
            <person name="Lind A.E."/>
            <person name="van Eijk R."/>
            <person name="Schleper C."/>
            <person name="Guy L."/>
            <person name="Ettema T.J."/>
        </authorList>
    </citation>
    <scope>NUCLEOTIDE SEQUENCE</scope>
</reference>